<evidence type="ECO:0000256" key="1">
    <source>
        <dbReference type="ARBA" id="ARBA00004651"/>
    </source>
</evidence>
<dbReference type="Proteomes" id="UP000257144">
    <property type="component" value="Unassembled WGS sequence"/>
</dbReference>
<dbReference type="InterPro" id="IPR051791">
    <property type="entry name" value="Pra-immunoreactive"/>
</dbReference>
<dbReference type="EMBL" id="QNQT01000001">
    <property type="protein sequence ID" value="RDU38717.1"/>
    <property type="molecule type" value="Genomic_DNA"/>
</dbReference>
<keyword evidence="2" id="KW-1003">Cell membrane</keyword>
<keyword evidence="5 6" id="KW-0472">Membrane</keyword>
<evidence type="ECO:0000259" key="7">
    <source>
        <dbReference type="Pfam" id="PF06271"/>
    </source>
</evidence>
<proteinExistence type="predicted"/>
<keyword evidence="9" id="KW-1185">Reference proteome</keyword>
<evidence type="ECO:0000313" key="8">
    <source>
        <dbReference type="EMBL" id="RDU38717.1"/>
    </source>
</evidence>
<comment type="caution">
    <text evidence="8">The sequence shown here is derived from an EMBL/GenBank/DDBJ whole genome shotgun (WGS) entry which is preliminary data.</text>
</comment>
<protein>
    <submittedName>
        <fullName evidence="8">RDD family protein</fullName>
    </submittedName>
</protein>
<dbReference type="AlphaFoldDB" id="A0A3D8GW78"/>
<keyword evidence="3 6" id="KW-0812">Transmembrane</keyword>
<sequence length="170" mass="19344">MPYAPFKTRIYAFLLDYLVIVIYGIFVVGAISFVFRPYFPPLFSSSPVTAELTGFLMMTMPVSLYFILSECSKWQGTFGKRKMGMRVVDGEGKRIGIGRSALRTTIKFLPWEVAHFCIWRLVLPSGFSDSTVIVILSGVNLLILLYLIIPLTNKRRKNVYDWIAGTEVVR</sequence>
<gene>
    <name evidence="8" type="ORF">DRW41_03930</name>
</gene>
<name>A0A3D8GW78_9BACI</name>
<organism evidence="8 9">
    <name type="scientific">Neobacillus piezotolerans</name>
    <dbReference type="NCBI Taxonomy" id="2259171"/>
    <lineage>
        <taxon>Bacteria</taxon>
        <taxon>Bacillati</taxon>
        <taxon>Bacillota</taxon>
        <taxon>Bacilli</taxon>
        <taxon>Bacillales</taxon>
        <taxon>Bacillaceae</taxon>
        <taxon>Neobacillus</taxon>
    </lineage>
</organism>
<evidence type="ECO:0000256" key="4">
    <source>
        <dbReference type="ARBA" id="ARBA00022989"/>
    </source>
</evidence>
<feature type="domain" description="RDD" evidence="7">
    <location>
        <begin position="3"/>
        <end position="165"/>
    </location>
</feature>
<dbReference type="Pfam" id="PF06271">
    <property type="entry name" value="RDD"/>
    <property type="match status" value="1"/>
</dbReference>
<evidence type="ECO:0000256" key="2">
    <source>
        <dbReference type="ARBA" id="ARBA00022475"/>
    </source>
</evidence>
<dbReference type="PANTHER" id="PTHR36115">
    <property type="entry name" value="PROLINE-RICH ANTIGEN HOMOLOG-RELATED"/>
    <property type="match status" value="1"/>
</dbReference>
<dbReference type="InterPro" id="IPR010432">
    <property type="entry name" value="RDD"/>
</dbReference>
<comment type="subcellular location">
    <subcellularLocation>
        <location evidence="1">Cell membrane</location>
        <topology evidence="1">Multi-pass membrane protein</topology>
    </subcellularLocation>
</comment>
<evidence type="ECO:0000256" key="6">
    <source>
        <dbReference type="SAM" id="Phobius"/>
    </source>
</evidence>
<feature type="transmembrane region" description="Helical" evidence="6">
    <location>
        <begin position="12"/>
        <end position="35"/>
    </location>
</feature>
<dbReference type="GO" id="GO:0005886">
    <property type="term" value="C:plasma membrane"/>
    <property type="evidence" value="ECO:0007669"/>
    <property type="project" value="UniProtKB-SubCell"/>
</dbReference>
<reference evidence="8 9" key="1">
    <citation type="submission" date="2018-07" db="EMBL/GenBank/DDBJ databases">
        <title>Bacillus sp. YLB-04 draft genome sequence.</title>
        <authorList>
            <person name="Yu L."/>
            <person name="Tang X."/>
        </authorList>
    </citation>
    <scope>NUCLEOTIDE SEQUENCE [LARGE SCALE GENOMIC DNA]</scope>
    <source>
        <strain evidence="8 9">YLB-04</strain>
    </source>
</reference>
<feature type="transmembrane region" description="Helical" evidence="6">
    <location>
        <begin position="132"/>
        <end position="149"/>
    </location>
</feature>
<dbReference type="RefSeq" id="WP_115450632.1">
    <property type="nucleotide sequence ID" value="NZ_QNQT01000001.1"/>
</dbReference>
<accession>A0A3D8GW78</accession>
<dbReference type="OrthoDB" id="1450430at2"/>
<keyword evidence="4 6" id="KW-1133">Transmembrane helix</keyword>
<evidence type="ECO:0000256" key="3">
    <source>
        <dbReference type="ARBA" id="ARBA00022692"/>
    </source>
</evidence>
<evidence type="ECO:0000313" key="9">
    <source>
        <dbReference type="Proteomes" id="UP000257144"/>
    </source>
</evidence>
<evidence type="ECO:0000256" key="5">
    <source>
        <dbReference type="ARBA" id="ARBA00023136"/>
    </source>
</evidence>